<dbReference type="InterPro" id="IPR005793">
    <property type="entry name" value="Formyl_trans_C"/>
</dbReference>
<dbReference type="AlphaFoldDB" id="F0S0J3"/>
<dbReference type="InterPro" id="IPR002376">
    <property type="entry name" value="Formyl_transf_N"/>
</dbReference>
<dbReference type="Proteomes" id="UP000007102">
    <property type="component" value="Chromosome"/>
</dbReference>
<dbReference type="InterPro" id="IPR011034">
    <property type="entry name" value="Formyl_transferase-like_C_sf"/>
</dbReference>
<feature type="domain" description="Formyl transferase N-terminal" evidence="6">
    <location>
        <begin position="6"/>
        <end position="185"/>
    </location>
</feature>
<evidence type="ECO:0000259" key="6">
    <source>
        <dbReference type="Pfam" id="PF00551"/>
    </source>
</evidence>
<dbReference type="EMBL" id="CP002543">
    <property type="protein sequence ID" value="ADY72721.1"/>
    <property type="molecule type" value="Genomic_DNA"/>
</dbReference>
<comment type="similarity">
    <text evidence="1 5">Belongs to the Fmt family.</text>
</comment>
<proteinExistence type="inferred from homology"/>
<dbReference type="Gene3D" id="3.40.50.12230">
    <property type="match status" value="1"/>
</dbReference>
<dbReference type="NCBIfam" id="TIGR00460">
    <property type="entry name" value="fmt"/>
    <property type="match status" value="1"/>
</dbReference>
<evidence type="ECO:0000256" key="5">
    <source>
        <dbReference type="HAMAP-Rule" id="MF_00182"/>
    </source>
</evidence>
<dbReference type="Pfam" id="PF02911">
    <property type="entry name" value="Formyl_trans_C"/>
    <property type="match status" value="1"/>
</dbReference>
<dbReference type="HAMAP" id="MF_00182">
    <property type="entry name" value="Formyl_trans"/>
    <property type="match status" value="1"/>
</dbReference>
<feature type="binding site" evidence="5">
    <location>
        <begin position="114"/>
        <end position="117"/>
    </location>
    <ligand>
        <name>(6S)-5,6,7,8-tetrahydrofolate</name>
        <dbReference type="ChEBI" id="CHEBI:57453"/>
    </ligand>
</feature>
<dbReference type="FunFam" id="3.40.50.170:FF:000004">
    <property type="entry name" value="Methionyl-tRNA formyltransferase"/>
    <property type="match status" value="1"/>
</dbReference>
<comment type="function">
    <text evidence="5">Attaches a formyl group to the free amino group of methionyl-tRNA(fMet). The formyl group appears to play a dual role in the initiator identity of N-formylmethionyl-tRNA by promoting its recognition by IF2 and preventing the misappropriation of this tRNA by the elongation apparatus.</text>
</comment>
<dbReference type="HOGENOM" id="CLU_033347_1_1_0"/>
<dbReference type="FunFam" id="3.40.50.12230:FF:000001">
    <property type="entry name" value="Methionyl-tRNA formyltransferase"/>
    <property type="match status" value="1"/>
</dbReference>
<reference evidence="8 9" key="1">
    <citation type="journal article" date="2011" name="Stand. Genomic Sci.">
        <title>Complete genome sequence of the thermophilic sulfur-reducer Desulfurobacterium thermolithotrophum type strain (BSA(T)) from a deep-sea hydrothermal vent.</title>
        <authorList>
            <person name="Goker M."/>
            <person name="Daligault H."/>
            <person name="Mwirichia R."/>
            <person name="Lapidus A."/>
            <person name="Lucas S."/>
            <person name="Deshpande S."/>
            <person name="Pagani I."/>
            <person name="Tapia R."/>
            <person name="Cheng J.F."/>
            <person name="Goodwin L."/>
            <person name="Pitluck S."/>
            <person name="Liolios K."/>
            <person name="Ivanova N."/>
            <person name="Mavromatis K."/>
            <person name="Mikhailova N."/>
            <person name="Pati A."/>
            <person name="Chen A."/>
            <person name="Palaniappan K."/>
            <person name="Han C."/>
            <person name="Land M."/>
            <person name="Hauser L."/>
            <person name="Pan C."/>
            <person name="Brambilla E.M."/>
            <person name="Rohde M."/>
            <person name="Spring S."/>
            <person name="Sikorski J."/>
            <person name="Wirth R."/>
            <person name="Detter J.C."/>
            <person name="Woyke T."/>
            <person name="Bristow J."/>
            <person name="Eisen J.A."/>
            <person name="Markowitz V."/>
            <person name="Hugenholtz P."/>
            <person name="Kyrpides N.C."/>
            <person name="Klenk H.P."/>
        </authorList>
    </citation>
    <scope>NUCLEOTIDE SEQUENCE [LARGE SCALE GENOMIC DNA]</scope>
    <source>
        <strain evidence="9">DSM 11699 / BSA</strain>
    </source>
</reference>
<feature type="domain" description="Formyl transferase C-terminal" evidence="7">
    <location>
        <begin position="209"/>
        <end position="303"/>
    </location>
</feature>
<comment type="catalytic activity">
    <reaction evidence="5">
        <text>L-methionyl-tRNA(fMet) + (6R)-10-formyltetrahydrofolate = N-formyl-L-methionyl-tRNA(fMet) + (6S)-5,6,7,8-tetrahydrofolate + H(+)</text>
        <dbReference type="Rhea" id="RHEA:24380"/>
        <dbReference type="Rhea" id="RHEA-COMP:9952"/>
        <dbReference type="Rhea" id="RHEA-COMP:9953"/>
        <dbReference type="ChEBI" id="CHEBI:15378"/>
        <dbReference type="ChEBI" id="CHEBI:57453"/>
        <dbReference type="ChEBI" id="CHEBI:78530"/>
        <dbReference type="ChEBI" id="CHEBI:78844"/>
        <dbReference type="ChEBI" id="CHEBI:195366"/>
        <dbReference type="EC" id="2.1.2.9"/>
    </reaction>
</comment>
<dbReference type="PANTHER" id="PTHR11138">
    <property type="entry name" value="METHIONYL-TRNA FORMYLTRANSFERASE"/>
    <property type="match status" value="1"/>
</dbReference>
<dbReference type="eggNOG" id="COG0223">
    <property type="taxonomic scope" value="Bacteria"/>
</dbReference>
<evidence type="ECO:0000313" key="8">
    <source>
        <dbReference type="EMBL" id="ADY72721.1"/>
    </source>
</evidence>
<dbReference type="CDD" id="cd08704">
    <property type="entry name" value="Met_tRNA_FMT_C"/>
    <property type="match status" value="1"/>
</dbReference>
<dbReference type="InterPro" id="IPR005794">
    <property type="entry name" value="Fmt"/>
</dbReference>
<evidence type="ECO:0000256" key="2">
    <source>
        <dbReference type="ARBA" id="ARBA00012261"/>
    </source>
</evidence>
<dbReference type="FunCoup" id="F0S0J3">
    <property type="interactions" value="401"/>
</dbReference>
<dbReference type="KEGG" id="dte:Dester_0062"/>
<name>F0S0J3_DESTD</name>
<dbReference type="InterPro" id="IPR041711">
    <property type="entry name" value="Met-tRNA-FMT_N"/>
</dbReference>
<dbReference type="Pfam" id="PF00551">
    <property type="entry name" value="Formyl_trans_N"/>
    <property type="match status" value="1"/>
</dbReference>
<dbReference type="InParanoid" id="F0S0J3"/>
<dbReference type="InterPro" id="IPR044135">
    <property type="entry name" value="Met-tRNA-FMT_C"/>
</dbReference>
<dbReference type="SUPFAM" id="SSF50486">
    <property type="entry name" value="FMT C-terminal domain-like"/>
    <property type="match status" value="1"/>
</dbReference>
<keyword evidence="3 5" id="KW-0808">Transferase</keyword>
<dbReference type="CDD" id="cd08646">
    <property type="entry name" value="FMT_core_Met-tRNA-FMT_N"/>
    <property type="match status" value="1"/>
</dbReference>
<accession>F0S0J3</accession>
<dbReference type="GO" id="GO:0005829">
    <property type="term" value="C:cytosol"/>
    <property type="evidence" value="ECO:0007669"/>
    <property type="project" value="TreeGrafter"/>
</dbReference>
<dbReference type="SUPFAM" id="SSF53328">
    <property type="entry name" value="Formyltransferase"/>
    <property type="match status" value="1"/>
</dbReference>
<evidence type="ECO:0000259" key="7">
    <source>
        <dbReference type="Pfam" id="PF02911"/>
    </source>
</evidence>
<dbReference type="GO" id="GO:0004479">
    <property type="term" value="F:methionyl-tRNA formyltransferase activity"/>
    <property type="evidence" value="ECO:0007669"/>
    <property type="project" value="UniProtKB-UniRule"/>
</dbReference>
<organism evidence="8 9">
    <name type="scientific">Desulfurobacterium thermolithotrophum (strain DSM 11699 / BSA)</name>
    <dbReference type="NCBI Taxonomy" id="868864"/>
    <lineage>
        <taxon>Bacteria</taxon>
        <taxon>Pseudomonadati</taxon>
        <taxon>Aquificota</taxon>
        <taxon>Aquificia</taxon>
        <taxon>Desulfurobacteriales</taxon>
        <taxon>Desulfurobacteriaceae</taxon>
        <taxon>Desulfurobacterium</taxon>
    </lineage>
</organism>
<dbReference type="EC" id="2.1.2.9" evidence="2 5"/>
<protein>
    <recommendedName>
        <fullName evidence="2 5">Methionyl-tRNA formyltransferase</fullName>
        <ecNumber evidence="2 5">2.1.2.9</ecNumber>
    </recommendedName>
</protein>
<dbReference type="STRING" id="868864.Dester_0062"/>
<dbReference type="PANTHER" id="PTHR11138:SF5">
    <property type="entry name" value="METHIONYL-TRNA FORMYLTRANSFERASE, MITOCHONDRIAL"/>
    <property type="match status" value="1"/>
</dbReference>
<gene>
    <name evidence="5" type="primary">fmt</name>
    <name evidence="8" type="ordered locus">Dester_0062</name>
</gene>
<evidence type="ECO:0000256" key="1">
    <source>
        <dbReference type="ARBA" id="ARBA00010699"/>
    </source>
</evidence>
<reference evidence="9" key="2">
    <citation type="submission" date="2011-02" db="EMBL/GenBank/DDBJ databases">
        <title>The complete genome of Desulfurobacterium thermolithotrophum DSM 11699.</title>
        <authorList>
            <consortium name="US DOE Joint Genome Institute (JGI-PGF)"/>
            <person name="Lucas S."/>
            <person name="Copeland A."/>
            <person name="Lapidus A."/>
            <person name="Bruce D."/>
            <person name="Goodwin L."/>
            <person name="Pitluck S."/>
            <person name="Kyrpides N."/>
            <person name="Mavromatis K."/>
            <person name="Pagani I."/>
            <person name="Ivanova N."/>
            <person name="Mikhailova N."/>
            <person name="Daligault H."/>
            <person name="Detter J.C."/>
            <person name="Tapia R."/>
            <person name="Han C."/>
            <person name="Land M."/>
            <person name="Hauser L."/>
            <person name="Markowitz V."/>
            <person name="Cheng J.-F."/>
            <person name="Hugenholtz P."/>
            <person name="Woyke T."/>
            <person name="Wu D."/>
            <person name="Spring S."/>
            <person name="Brambilla E."/>
            <person name="Klenk H.-P."/>
            <person name="Eisen J.A."/>
        </authorList>
    </citation>
    <scope>NUCLEOTIDE SEQUENCE [LARGE SCALE GENOMIC DNA]</scope>
    <source>
        <strain evidence="9">DSM 11699 / BSA</strain>
    </source>
</reference>
<dbReference type="InterPro" id="IPR036477">
    <property type="entry name" value="Formyl_transf_N_sf"/>
</dbReference>
<keyword evidence="4 5" id="KW-0648">Protein biosynthesis</keyword>
<keyword evidence="9" id="KW-1185">Reference proteome</keyword>
<dbReference type="RefSeq" id="WP_013637681.1">
    <property type="nucleotide sequence ID" value="NC_015185.1"/>
</dbReference>
<sequence length="311" mass="34517">MTKQLKVVFMGTPDFAVPSLKKLFEAGFEIPLVITQPDRPAGRGKRIKPPPVKVLAEKFNIPVYQPEKVKGNEELLNKLKEISPDLIVVAAYGKILPNEILDLPKFGCINVHASLLPEYRGASPIQSALLDGKEKTGVTIMLISPELDAGDIISQKEVLIDRKDNAQTLHDKLANLGAELLVETIPYYVSGKLKPIPQENSKATYCKPITKEMGKIDWTLPAEKIFNMIRAFTPWPSAYTTFRGKRIKLLEAEPIEGSGNPGEVIKADKELVISTGEGALKVKKLRPEGKKEISGEEFIRGYRIKVGEKFF</sequence>
<evidence type="ECO:0000256" key="3">
    <source>
        <dbReference type="ARBA" id="ARBA00022679"/>
    </source>
</evidence>
<evidence type="ECO:0000256" key="4">
    <source>
        <dbReference type="ARBA" id="ARBA00022917"/>
    </source>
</evidence>
<evidence type="ECO:0000313" key="9">
    <source>
        <dbReference type="Proteomes" id="UP000007102"/>
    </source>
</evidence>